<dbReference type="EMBL" id="PDCK01000043">
    <property type="protein sequence ID" value="PRQ33640.1"/>
    <property type="molecule type" value="Genomic_DNA"/>
</dbReference>
<comment type="caution">
    <text evidence="1">The sequence shown here is derived from an EMBL/GenBank/DDBJ whole genome shotgun (WGS) entry which is preliminary data.</text>
</comment>
<accession>A0A2P6QHJ2</accession>
<evidence type="ECO:0000313" key="2">
    <source>
        <dbReference type="Proteomes" id="UP000238479"/>
    </source>
</evidence>
<dbReference type="Proteomes" id="UP000238479">
    <property type="component" value="Chromosome 5"/>
</dbReference>
<name>A0A2P6QHJ2_ROSCH</name>
<protein>
    <submittedName>
        <fullName evidence="1">Uncharacterized protein</fullName>
    </submittedName>
</protein>
<proteinExistence type="predicted"/>
<dbReference type="Gramene" id="PRQ33640">
    <property type="protein sequence ID" value="PRQ33640"/>
    <property type="gene ID" value="RchiOBHm_Chr5g0059821"/>
</dbReference>
<reference evidence="1 2" key="1">
    <citation type="journal article" date="2018" name="Nat. Genet.">
        <title>The Rosa genome provides new insights in the design of modern roses.</title>
        <authorList>
            <person name="Bendahmane M."/>
        </authorList>
    </citation>
    <scope>NUCLEOTIDE SEQUENCE [LARGE SCALE GENOMIC DNA]</scope>
    <source>
        <strain evidence="2">cv. Old Blush</strain>
    </source>
</reference>
<dbReference type="AlphaFoldDB" id="A0A2P6QHJ2"/>
<organism evidence="1 2">
    <name type="scientific">Rosa chinensis</name>
    <name type="common">China rose</name>
    <dbReference type="NCBI Taxonomy" id="74649"/>
    <lineage>
        <taxon>Eukaryota</taxon>
        <taxon>Viridiplantae</taxon>
        <taxon>Streptophyta</taxon>
        <taxon>Embryophyta</taxon>
        <taxon>Tracheophyta</taxon>
        <taxon>Spermatophyta</taxon>
        <taxon>Magnoliopsida</taxon>
        <taxon>eudicotyledons</taxon>
        <taxon>Gunneridae</taxon>
        <taxon>Pentapetalae</taxon>
        <taxon>rosids</taxon>
        <taxon>fabids</taxon>
        <taxon>Rosales</taxon>
        <taxon>Rosaceae</taxon>
        <taxon>Rosoideae</taxon>
        <taxon>Rosoideae incertae sedis</taxon>
        <taxon>Rosa</taxon>
    </lineage>
</organism>
<evidence type="ECO:0000313" key="1">
    <source>
        <dbReference type="EMBL" id="PRQ33640.1"/>
    </source>
</evidence>
<sequence>MRLHRAQRQRSLIWDGNSGVVVGRRSGTAVLDDCNVDLWRWSLGLRPVDLLDGLGYDFGPWAMDRCCASCKSLV</sequence>
<keyword evidence="2" id="KW-1185">Reference proteome</keyword>
<gene>
    <name evidence="1" type="ORF">RchiOBHm_Chr5g0059821</name>
</gene>